<name>A0ABN3GYY5_9ACTN</name>
<keyword evidence="2" id="KW-1185">Reference proteome</keyword>
<organism evidence="1 2">
    <name type="scientific">Dactylosporangium salmoneum</name>
    <dbReference type="NCBI Taxonomy" id="53361"/>
    <lineage>
        <taxon>Bacteria</taxon>
        <taxon>Bacillati</taxon>
        <taxon>Actinomycetota</taxon>
        <taxon>Actinomycetes</taxon>
        <taxon>Micromonosporales</taxon>
        <taxon>Micromonosporaceae</taxon>
        <taxon>Dactylosporangium</taxon>
    </lineage>
</organism>
<sequence>MPKGTKLAELAGNDGGNSYRVQKDGTVLDKVHIKGDLLITAFNVKITNSQIDGGVLDEYGGKKYSFSISDSTVGPATGCLTMPGIGESNYTATRVHIRGHGDGFRASGDNINIQSSYVYLCSNPGDHSDGIQTYMTGRGLTLNNTTIDQRDAKDVTAPIFIVDNQTVDVTVTNNLVMGGTYSIQVKNARGSVVVKNNSLVNKSWIYGPIEADCSSPMEWSGNQLVTIDDNYNITSVVGPLPCK</sequence>
<evidence type="ECO:0000313" key="1">
    <source>
        <dbReference type="EMBL" id="GAA2364562.1"/>
    </source>
</evidence>
<evidence type="ECO:0008006" key="3">
    <source>
        <dbReference type="Google" id="ProtNLM"/>
    </source>
</evidence>
<dbReference type="InterPro" id="IPR011050">
    <property type="entry name" value="Pectin_lyase_fold/virulence"/>
</dbReference>
<accession>A0ABN3GYY5</accession>
<comment type="caution">
    <text evidence="1">The sequence shown here is derived from an EMBL/GenBank/DDBJ whole genome shotgun (WGS) entry which is preliminary data.</text>
</comment>
<reference evidence="1 2" key="1">
    <citation type="journal article" date="2019" name="Int. J. Syst. Evol. Microbiol.">
        <title>The Global Catalogue of Microorganisms (GCM) 10K type strain sequencing project: providing services to taxonomists for standard genome sequencing and annotation.</title>
        <authorList>
            <consortium name="The Broad Institute Genomics Platform"/>
            <consortium name="The Broad Institute Genome Sequencing Center for Infectious Disease"/>
            <person name="Wu L."/>
            <person name="Ma J."/>
        </authorList>
    </citation>
    <scope>NUCLEOTIDE SEQUENCE [LARGE SCALE GENOMIC DNA]</scope>
    <source>
        <strain evidence="1 2">JCM 3272</strain>
    </source>
</reference>
<protein>
    <recommendedName>
        <fullName evidence="3">Right handed beta helix domain-containing protein</fullName>
    </recommendedName>
</protein>
<gene>
    <name evidence="1" type="ORF">GCM10010170_062550</name>
</gene>
<dbReference type="SUPFAM" id="SSF51126">
    <property type="entry name" value="Pectin lyase-like"/>
    <property type="match status" value="1"/>
</dbReference>
<dbReference type="Proteomes" id="UP001501444">
    <property type="component" value="Unassembled WGS sequence"/>
</dbReference>
<proteinExistence type="predicted"/>
<evidence type="ECO:0000313" key="2">
    <source>
        <dbReference type="Proteomes" id="UP001501444"/>
    </source>
</evidence>
<dbReference type="EMBL" id="BAAARV010000061">
    <property type="protein sequence ID" value="GAA2364562.1"/>
    <property type="molecule type" value="Genomic_DNA"/>
</dbReference>